<name>A0A1Y6BWQ2_9BACT</name>
<organism evidence="1 2">
    <name type="scientific">Pseudobacteriovorax antillogorgiicola</name>
    <dbReference type="NCBI Taxonomy" id="1513793"/>
    <lineage>
        <taxon>Bacteria</taxon>
        <taxon>Pseudomonadati</taxon>
        <taxon>Bdellovibrionota</taxon>
        <taxon>Oligoflexia</taxon>
        <taxon>Oligoflexales</taxon>
        <taxon>Pseudobacteriovoracaceae</taxon>
        <taxon>Pseudobacteriovorax</taxon>
    </lineage>
</organism>
<sequence length="185" mass="21762">MRACIKWLDTRDLKGFCEFYNDARSKWDLKDLYSRWYTPGLSCNVTIFWRLELSDRGGLVTIQEWKKLSPNPTNRLGPWLVSLHDESPPGTAKPCDVEDVLESNPIQPRSSRTVEWYSVSYLKLLSRSLMGTTNDFSPFKDTPQKGLKLLRTRDVKPRTILERRAYMQLRRHSSYGFRKTLNKHF</sequence>
<accession>A0A1Y6BWQ2</accession>
<evidence type="ECO:0000313" key="1">
    <source>
        <dbReference type="EMBL" id="SMF32775.1"/>
    </source>
</evidence>
<dbReference type="Proteomes" id="UP000192907">
    <property type="component" value="Unassembled WGS sequence"/>
</dbReference>
<protein>
    <submittedName>
        <fullName evidence="1">Uncharacterized protein</fullName>
    </submittedName>
</protein>
<reference evidence="2" key="1">
    <citation type="submission" date="2017-04" db="EMBL/GenBank/DDBJ databases">
        <authorList>
            <person name="Varghese N."/>
            <person name="Submissions S."/>
        </authorList>
    </citation>
    <scope>NUCLEOTIDE SEQUENCE [LARGE SCALE GENOMIC DNA]</scope>
    <source>
        <strain evidence="2">RKEM611</strain>
    </source>
</reference>
<evidence type="ECO:0000313" key="2">
    <source>
        <dbReference type="Proteomes" id="UP000192907"/>
    </source>
</evidence>
<proteinExistence type="predicted"/>
<dbReference type="STRING" id="1513793.SAMN06296036_11055"/>
<dbReference type="AlphaFoldDB" id="A0A1Y6BWQ2"/>
<keyword evidence="2" id="KW-1185">Reference proteome</keyword>
<dbReference type="EMBL" id="FWZT01000010">
    <property type="protein sequence ID" value="SMF32775.1"/>
    <property type="molecule type" value="Genomic_DNA"/>
</dbReference>
<gene>
    <name evidence="1" type="ORF">SAMN06296036_11055</name>
</gene>